<dbReference type="Proteomes" id="UP000677054">
    <property type="component" value="Unassembled WGS sequence"/>
</dbReference>
<evidence type="ECO:0000256" key="4">
    <source>
        <dbReference type="SAM" id="Coils"/>
    </source>
</evidence>
<feature type="compositionally biased region" description="Polar residues" evidence="5">
    <location>
        <begin position="350"/>
        <end position="363"/>
    </location>
</feature>
<dbReference type="GO" id="GO:0019212">
    <property type="term" value="F:phosphatase inhibitor activity"/>
    <property type="evidence" value="ECO:0007669"/>
    <property type="project" value="TreeGrafter"/>
</dbReference>
<dbReference type="Gene3D" id="1.10.287.370">
    <property type="match status" value="1"/>
</dbReference>
<sequence>MTEKKAVDGAQSLSMDTLGMLLLEQEKGLILCEQQLSDWRKSKQDYETLKSLLEKLPQKVHHEVMVPLGKKAFMPGRLIHTNEILVLLGDNWFATRSAQQAVEIVSRRIKMCDDMLEKLEKEKGLYQSWKEHTSQMSQNAGMEIMEPYDEEQECNWRKEHRERMRRYKQELAKERQKQREFERHSQIESEEENLWHRLDELEEMEELEDEQAKMEASEDEDCREGNEVSEVTRNVHWADRKVTSTTKKILFSFSDHDSLPSEKTAGHTGPPSIECPSDIKSLFGGTQELKSILRKRVSKEEVVSSDGTISASSVPDVSNELNVPESQMVLCESQHLPSPVADLVVERSVNQEFSSSQNTQDDSVSFAKPMSKFRAMRMKQ</sequence>
<dbReference type="CDD" id="cd23159">
    <property type="entry name" value="Prefoldin_URI1"/>
    <property type="match status" value="1"/>
</dbReference>
<reference evidence="6" key="1">
    <citation type="submission" date="2020-11" db="EMBL/GenBank/DDBJ databases">
        <authorList>
            <person name="Tran Van P."/>
        </authorList>
    </citation>
    <scope>NUCLEOTIDE SEQUENCE</scope>
</reference>
<evidence type="ECO:0000256" key="5">
    <source>
        <dbReference type="SAM" id="MobiDB-lite"/>
    </source>
</evidence>
<dbReference type="OrthoDB" id="21413at2759"/>
<dbReference type="GO" id="GO:0005634">
    <property type="term" value="C:nucleus"/>
    <property type="evidence" value="ECO:0007669"/>
    <property type="project" value="UniProtKB-SubCell"/>
</dbReference>
<comment type="subcellular location">
    <subcellularLocation>
        <location evidence="1">Nucleus</location>
    </subcellularLocation>
</comment>
<dbReference type="PANTHER" id="PTHR15111">
    <property type="entry name" value="RNA POLYMERASE II SUBUNIT 5-MEDIATING PROTEIN NNX3"/>
    <property type="match status" value="1"/>
</dbReference>
<name>A0A7R9A6S5_9CRUS</name>
<gene>
    <name evidence="6" type="ORF">DSTB1V02_LOCUS8753</name>
</gene>
<keyword evidence="7" id="KW-1185">Reference proteome</keyword>
<keyword evidence="2" id="KW-0539">Nucleus</keyword>
<dbReference type="InterPro" id="IPR009053">
    <property type="entry name" value="Prefoldin"/>
</dbReference>
<dbReference type="PANTHER" id="PTHR15111:SF0">
    <property type="entry name" value="UNCONVENTIONAL PREFOLDIN RPB5 INTERACTOR 1"/>
    <property type="match status" value="1"/>
</dbReference>
<keyword evidence="4" id="KW-0175">Coiled coil</keyword>
<protein>
    <recommendedName>
        <fullName evidence="8">Unconventional prefoldin RPB5 interactor</fullName>
    </recommendedName>
</protein>
<accession>A0A7R9A6S5</accession>
<dbReference type="Pfam" id="PF02996">
    <property type="entry name" value="Prefoldin"/>
    <property type="match status" value="1"/>
</dbReference>
<dbReference type="SUPFAM" id="SSF46579">
    <property type="entry name" value="Prefoldin"/>
    <property type="match status" value="1"/>
</dbReference>
<dbReference type="EMBL" id="CAJPEV010002075">
    <property type="protein sequence ID" value="CAG0895548.1"/>
    <property type="molecule type" value="Genomic_DNA"/>
</dbReference>
<comment type="similarity">
    <text evidence="3">Belongs to the RNA polymerase II subunit 5-mediating protein family.</text>
</comment>
<dbReference type="InterPro" id="IPR052255">
    <property type="entry name" value="RNA_pol_II_subunit5-mediator"/>
</dbReference>
<evidence type="ECO:0000313" key="6">
    <source>
        <dbReference type="EMBL" id="CAD7248950.1"/>
    </source>
</evidence>
<dbReference type="EMBL" id="LR901592">
    <property type="protein sequence ID" value="CAD7248950.1"/>
    <property type="molecule type" value="Genomic_DNA"/>
</dbReference>
<dbReference type="GO" id="GO:0000122">
    <property type="term" value="P:negative regulation of transcription by RNA polymerase II"/>
    <property type="evidence" value="ECO:0007669"/>
    <property type="project" value="TreeGrafter"/>
</dbReference>
<feature type="coiled-coil region" evidence="4">
    <location>
        <begin position="157"/>
        <end position="224"/>
    </location>
</feature>
<dbReference type="GO" id="GO:0003714">
    <property type="term" value="F:transcription corepressor activity"/>
    <property type="evidence" value="ECO:0007669"/>
    <property type="project" value="TreeGrafter"/>
</dbReference>
<dbReference type="AlphaFoldDB" id="A0A7R9A6S5"/>
<dbReference type="InterPro" id="IPR004127">
    <property type="entry name" value="Prefoldin_subunit_alpha"/>
</dbReference>
<organism evidence="6">
    <name type="scientific">Darwinula stevensoni</name>
    <dbReference type="NCBI Taxonomy" id="69355"/>
    <lineage>
        <taxon>Eukaryota</taxon>
        <taxon>Metazoa</taxon>
        <taxon>Ecdysozoa</taxon>
        <taxon>Arthropoda</taxon>
        <taxon>Crustacea</taxon>
        <taxon>Oligostraca</taxon>
        <taxon>Ostracoda</taxon>
        <taxon>Podocopa</taxon>
        <taxon>Podocopida</taxon>
        <taxon>Darwinulocopina</taxon>
        <taxon>Darwinuloidea</taxon>
        <taxon>Darwinulidae</taxon>
        <taxon>Darwinula</taxon>
    </lineage>
</organism>
<feature type="region of interest" description="Disordered" evidence="5">
    <location>
        <begin position="350"/>
        <end position="380"/>
    </location>
</feature>
<evidence type="ECO:0000256" key="3">
    <source>
        <dbReference type="ARBA" id="ARBA00038295"/>
    </source>
</evidence>
<feature type="region of interest" description="Disordered" evidence="5">
    <location>
        <begin position="259"/>
        <end position="279"/>
    </location>
</feature>
<evidence type="ECO:0000256" key="2">
    <source>
        <dbReference type="ARBA" id="ARBA00023242"/>
    </source>
</evidence>
<evidence type="ECO:0000313" key="7">
    <source>
        <dbReference type="Proteomes" id="UP000677054"/>
    </source>
</evidence>
<dbReference type="GO" id="GO:0003682">
    <property type="term" value="F:chromatin binding"/>
    <property type="evidence" value="ECO:0007669"/>
    <property type="project" value="TreeGrafter"/>
</dbReference>
<evidence type="ECO:0000256" key="1">
    <source>
        <dbReference type="ARBA" id="ARBA00004123"/>
    </source>
</evidence>
<evidence type="ECO:0008006" key="8">
    <source>
        <dbReference type="Google" id="ProtNLM"/>
    </source>
</evidence>
<proteinExistence type="inferred from homology"/>